<keyword evidence="3" id="KW-1185">Reference proteome</keyword>
<keyword evidence="2" id="KW-0378">Hydrolase</keyword>
<accession>A0A1G9NK23</accession>
<evidence type="ECO:0000259" key="1">
    <source>
        <dbReference type="Pfam" id="PF00561"/>
    </source>
</evidence>
<feature type="domain" description="AB hydrolase-1" evidence="1">
    <location>
        <begin position="42"/>
        <end position="128"/>
    </location>
</feature>
<name>A0A1G9NK23_9SPHI</name>
<dbReference type="RefSeq" id="WP_074605242.1">
    <property type="nucleotide sequence ID" value="NZ_FNGY01000002.1"/>
</dbReference>
<sequence>MENSYNFITSGRIIAMDIEQIKTEKGHFITANIFEAKGSRIVLLISSATGVRQSYYKRFSEYISATGITVITFDYSGIGHSLKGSIRENKSQASDWGKIDLEAVIQYVKEHYPESKIHILGHSIGGQLIGQSKSAVDASKIILVAAQTGYWKFWTGFRRYRMWANWNIVFPVLVYTFGYMPSKKLTGMENLPKHVARQWCKWCMDPNYLFGSIPEADLYFERITASLTSISIDDDTFAPIQNVDWLTKQYSGAEVKRIHLMPRDFSMERIGHFGIFQEPSRARIWEILLREIER</sequence>
<evidence type="ECO:0000313" key="3">
    <source>
        <dbReference type="Proteomes" id="UP000183200"/>
    </source>
</evidence>
<dbReference type="GO" id="GO:0016787">
    <property type="term" value="F:hydrolase activity"/>
    <property type="evidence" value="ECO:0007669"/>
    <property type="project" value="UniProtKB-KW"/>
</dbReference>
<evidence type="ECO:0000313" key="2">
    <source>
        <dbReference type="EMBL" id="SDL86946.1"/>
    </source>
</evidence>
<proteinExistence type="predicted"/>
<dbReference type="InterPro" id="IPR000073">
    <property type="entry name" value="AB_hydrolase_1"/>
</dbReference>
<dbReference type="Gene3D" id="3.40.50.1820">
    <property type="entry name" value="alpha/beta hydrolase"/>
    <property type="match status" value="1"/>
</dbReference>
<dbReference type="AlphaFoldDB" id="A0A1G9NK23"/>
<reference evidence="3" key="1">
    <citation type="submission" date="2016-10" db="EMBL/GenBank/DDBJ databases">
        <authorList>
            <person name="Varghese N."/>
            <person name="Submissions S."/>
        </authorList>
    </citation>
    <scope>NUCLEOTIDE SEQUENCE [LARGE SCALE GENOMIC DNA]</scope>
    <source>
        <strain evidence="3">DSM 19110</strain>
    </source>
</reference>
<dbReference type="SUPFAM" id="SSF53474">
    <property type="entry name" value="alpha/beta-Hydrolases"/>
    <property type="match status" value="1"/>
</dbReference>
<dbReference type="EMBL" id="FNGY01000002">
    <property type="protein sequence ID" value="SDL86946.1"/>
    <property type="molecule type" value="Genomic_DNA"/>
</dbReference>
<protein>
    <submittedName>
        <fullName evidence="2">Predicted alpha/beta hydrolase</fullName>
    </submittedName>
</protein>
<gene>
    <name evidence="2" type="ORF">SAMN05421820_102357</name>
</gene>
<dbReference type="Proteomes" id="UP000183200">
    <property type="component" value="Unassembled WGS sequence"/>
</dbReference>
<dbReference type="OrthoDB" id="9785076at2"/>
<dbReference type="PIRSF" id="PIRSF037442">
    <property type="entry name" value="UCP037442_abhydr"/>
    <property type="match status" value="1"/>
</dbReference>
<dbReference type="InterPro" id="IPR017208">
    <property type="entry name" value="UCP037442_abhydr"/>
</dbReference>
<dbReference type="InterPro" id="IPR029058">
    <property type="entry name" value="AB_hydrolase_fold"/>
</dbReference>
<dbReference type="Pfam" id="PF00561">
    <property type="entry name" value="Abhydrolase_1"/>
    <property type="match status" value="1"/>
</dbReference>
<organism evidence="2 3">
    <name type="scientific">Pedobacter steynii</name>
    <dbReference type="NCBI Taxonomy" id="430522"/>
    <lineage>
        <taxon>Bacteria</taxon>
        <taxon>Pseudomonadati</taxon>
        <taxon>Bacteroidota</taxon>
        <taxon>Sphingobacteriia</taxon>
        <taxon>Sphingobacteriales</taxon>
        <taxon>Sphingobacteriaceae</taxon>
        <taxon>Pedobacter</taxon>
    </lineage>
</organism>